<name>Q9NDH4_HYDVU</name>
<proteinExistence type="evidence at transcript level"/>
<evidence type="ECO:0000313" key="1">
    <source>
        <dbReference type="EMBL" id="AAG32159.1"/>
    </source>
</evidence>
<reference evidence="1" key="1">
    <citation type="journal article" date="2000" name="Genes Dev.">
        <title>The novel peptide HEADY specifies apical fate in a simple radially symmetric metazoan.</title>
        <authorList>
            <person name="Lohmann J.U."/>
            <person name="Bosch T.C."/>
        </authorList>
    </citation>
    <scope>NUCLEOTIDE SEQUENCE</scope>
    <source>
        <strain evidence="1">105</strain>
    </source>
</reference>
<organism evidence="1">
    <name type="scientific">Hydra vulgaris</name>
    <name type="common">Hydra</name>
    <name type="synonym">Hydra attenuata</name>
    <dbReference type="NCBI Taxonomy" id="6087"/>
    <lineage>
        <taxon>Eukaryota</taxon>
        <taxon>Metazoa</taxon>
        <taxon>Cnidaria</taxon>
        <taxon>Hydrozoa</taxon>
        <taxon>Hydroidolina</taxon>
        <taxon>Anthoathecata</taxon>
        <taxon>Aplanulata</taxon>
        <taxon>Hydridae</taxon>
        <taxon>Hydra</taxon>
    </lineage>
</organism>
<dbReference type="AlphaFoldDB" id="Q9NDH4"/>
<protein>
    <submittedName>
        <fullName evidence="1">HEADY peptide signal molecule</fullName>
    </submittedName>
</protein>
<dbReference type="EMBL" id="AF188478">
    <property type="protein sequence ID" value="AAG32159.1"/>
    <property type="molecule type" value="mRNA"/>
</dbReference>
<accession>Q9NDH4</accession>
<sequence length="23" mass="2675">MAIYGMYRNFHTMILLDTQSPGD</sequence>